<protein>
    <submittedName>
        <fullName evidence="8">ABC transporter permease</fullName>
    </submittedName>
</protein>
<feature type="transmembrane region" description="Helical" evidence="6">
    <location>
        <begin position="545"/>
        <end position="571"/>
    </location>
</feature>
<feature type="domain" description="ABC3 transporter permease C-terminal" evidence="7">
    <location>
        <begin position="59"/>
        <end position="173"/>
    </location>
</feature>
<comment type="similarity">
    <text evidence="6">Belongs to the ABC-4 integral membrane protein family.</text>
</comment>
<evidence type="ECO:0000313" key="8">
    <source>
        <dbReference type="EMBL" id="GGF95011.1"/>
    </source>
</evidence>
<dbReference type="InterPro" id="IPR027022">
    <property type="entry name" value="ABC_permease_BceB-typ"/>
</dbReference>
<name>A0ABQ1VU21_9BACL</name>
<feature type="transmembrane region" description="Helical" evidence="6">
    <location>
        <begin position="642"/>
        <end position="667"/>
    </location>
</feature>
<comment type="caution">
    <text evidence="8">The sequence shown here is derived from an EMBL/GenBank/DDBJ whole genome shotgun (WGS) entry which is preliminary data.</text>
</comment>
<evidence type="ECO:0000256" key="4">
    <source>
        <dbReference type="ARBA" id="ARBA00022989"/>
    </source>
</evidence>
<dbReference type="PANTHER" id="PTHR46795:SF3">
    <property type="entry name" value="ABC TRANSPORTER PERMEASE"/>
    <property type="match status" value="1"/>
</dbReference>
<dbReference type="InterPro" id="IPR052536">
    <property type="entry name" value="ABC-4_Integral_Memb_Prot"/>
</dbReference>
<feature type="transmembrane region" description="Helical" evidence="6">
    <location>
        <begin position="605"/>
        <end position="627"/>
    </location>
</feature>
<proteinExistence type="inferred from homology"/>
<evidence type="ECO:0000256" key="3">
    <source>
        <dbReference type="ARBA" id="ARBA00022692"/>
    </source>
</evidence>
<evidence type="ECO:0000313" key="9">
    <source>
        <dbReference type="Proteomes" id="UP000608420"/>
    </source>
</evidence>
<evidence type="ECO:0000256" key="5">
    <source>
        <dbReference type="ARBA" id="ARBA00023136"/>
    </source>
</evidence>
<dbReference type="EMBL" id="BMIW01000008">
    <property type="protein sequence ID" value="GGF95011.1"/>
    <property type="molecule type" value="Genomic_DNA"/>
</dbReference>
<keyword evidence="2 6" id="KW-1003">Cell membrane</keyword>
<keyword evidence="6" id="KW-0813">Transport</keyword>
<gene>
    <name evidence="8" type="ORF">GCM10010913_15690</name>
</gene>
<dbReference type="InterPro" id="IPR003838">
    <property type="entry name" value="ABC3_permease_C"/>
</dbReference>
<keyword evidence="5 6" id="KW-0472">Membrane</keyword>
<dbReference type="RefSeq" id="WP_120462052.1">
    <property type="nucleotide sequence ID" value="NZ_BMIW01000008.1"/>
</dbReference>
<comment type="subcellular location">
    <subcellularLocation>
        <location evidence="1 6">Cell membrane</location>
        <topology evidence="1 6">Multi-pass membrane protein</topology>
    </subcellularLocation>
</comment>
<dbReference type="Proteomes" id="UP000608420">
    <property type="component" value="Unassembled WGS sequence"/>
</dbReference>
<keyword evidence="9" id="KW-1185">Reference proteome</keyword>
<dbReference type="Pfam" id="PF02687">
    <property type="entry name" value="FtsX"/>
    <property type="match status" value="1"/>
</dbReference>
<feature type="transmembrane region" description="Helical" evidence="6">
    <location>
        <begin position="50"/>
        <end position="76"/>
    </location>
</feature>
<feature type="transmembrane region" description="Helical" evidence="6">
    <location>
        <begin position="150"/>
        <end position="169"/>
    </location>
</feature>
<feature type="transmembrane region" description="Helical" evidence="6">
    <location>
        <begin position="229"/>
        <end position="255"/>
    </location>
</feature>
<reference evidence="9" key="1">
    <citation type="journal article" date="2019" name="Int. J. Syst. Evol. Microbiol.">
        <title>The Global Catalogue of Microorganisms (GCM) 10K type strain sequencing project: providing services to taxonomists for standard genome sequencing and annotation.</title>
        <authorList>
            <consortium name="The Broad Institute Genomics Platform"/>
            <consortium name="The Broad Institute Genome Sequencing Center for Infectious Disease"/>
            <person name="Wu L."/>
            <person name="Ma J."/>
        </authorList>
    </citation>
    <scope>NUCLEOTIDE SEQUENCE [LARGE SCALE GENOMIC DNA]</scope>
    <source>
        <strain evidence="9">CGMCC 1.15420</strain>
    </source>
</reference>
<organism evidence="8 9">
    <name type="scientific">Paenibacillus aceti</name>
    <dbReference type="NCBI Taxonomy" id="1820010"/>
    <lineage>
        <taxon>Bacteria</taxon>
        <taxon>Bacillati</taxon>
        <taxon>Bacillota</taxon>
        <taxon>Bacilli</taxon>
        <taxon>Bacillales</taxon>
        <taxon>Paenibacillaceae</taxon>
        <taxon>Paenibacillus</taxon>
    </lineage>
</organism>
<feature type="transmembrane region" description="Helical" evidence="6">
    <location>
        <begin position="17"/>
        <end position="38"/>
    </location>
</feature>
<feature type="transmembrane region" description="Helical" evidence="6">
    <location>
        <begin position="283"/>
        <end position="306"/>
    </location>
</feature>
<feature type="transmembrane region" description="Helical" evidence="6">
    <location>
        <begin position="109"/>
        <end position="130"/>
    </location>
</feature>
<keyword evidence="3 6" id="KW-0812">Transmembrane</keyword>
<sequence length="674" mass="77969">MLGKLTLRNVRRSSKDYMIYIVTMAVVASLMFAFNGMMFSRDMKELYREFAIFIAFVAMASFFIIMIVIWLVHYMINFMMEKRSREFGTYLLLGMRKKQIAAIFRRENILLGLISLLVGTIPGMFFQISFTNIFYSIVDVEYHISPDFSPWNLLLTFGLFLFAYILALFRVKRKFKKMTINSLIYLDRQNELVKNEKKTWKKLLVFISVAYIIIFNVLVLNSNMSMGSVWLYIAGLLAAIYLLYIGLSSFFISYIKKQRKGIYKEANIFVLRQLSSKIKTMRFTMGTLTILFTTALLAWMVVMMFADYQNKELARNLPFDVQVFNEDTKFDFKHELSLISEASTIKDQHIYNIYEKDTDHINQYLYDHVEGTWQGEGREGSSYFTYDTYIGISDYNYIRSMLGYSPVEIGSNGYLIHCVERVQPYLEQLARNGSIMDEEQQDKDLIYKGMYTEPLSQKGMNGADYLIVVPDSYMKTMHPYYSLLAVSLEGKAPSDLSERLAAIQPSYDGNGDYHLKMQYGYGSSNIISYSGIVLVRDNSIVEVGLALISMAFVLAYIGIVFLCAALTILAVQQLSDSSKYKFRYSILKQLGLSRRETNRVVLKQLGVYYMCPFVISIVLSMFIGLFASERFVYYTGIQAGIFQYYLLAVLVFAVIYLVYFIVTYVGFLRNIYDS</sequence>
<evidence type="ECO:0000256" key="1">
    <source>
        <dbReference type="ARBA" id="ARBA00004651"/>
    </source>
</evidence>
<evidence type="ECO:0000259" key="7">
    <source>
        <dbReference type="Pfam" id="PF02687"/>
    </source>
</evidence>
<evidence type="ECO:0000256" key="2">
    <source>
        <dbReference type="ARBA" id="ARBA00022475"/>
    </source>
</evidence>
<accession>A0ABQ1VU21</accession>
<feature type="transmembrane region" description="Helical" evidence="6">
    <location>
        <begin position="203"/>
        <end position="223"/>
    </location>
</feature>
<keyword evidence="4 6" id="KW-1133">Transmembrane helix</keyword>
<evidence type="ECO:0000256" key="6">
    <source>
        <dbReference type="PIRNR" id="PIRNR018968"/>
    </source>
</evidence>
<dbReference type="PANTHER" id="PTHR46795">
    <property type="entry name" value="ABC TRANSPORTER PERMEASE-RELATED-RELATED"/>
    <property type="match status" value="1"/>
</dbReference>
<dbReference type="PIRSF" id="PIRSF018968">
    <property type="entry name" value="ABC_permease_BceB"/>
    <property type="match status" value="1"/>
</dbReference>